<name>A0A1D9G5U4_MOOP1</name>
<dbReference type="EMBL" id="CP017708">
    <property type="protein sequence ID" value="AOY82894.1"/>
    <property type="molecule type" value="Genomic_DNA"/>
</dbReference>
<organism evidence="1 2">
    <name type="scientific">Moorena producens (strain JHB)</name>
    <dbReference type="NCBI Taxonomy" id="1454205"/>
    <lineage>
        <taxon>Bacteria</taxon>
        <taxon>Bacillati</taxon>
        <taxon>Cyanobacteriota</taxon>
        <taxon>Cyanophyceae</taxon>
        <taxon>Coleofasciculales</taxon>
        <taxon>Coleofasciculaceae</taxon>
        <taxon>Moorena</taxon>
    </lineage>
</organism>
<gene>
    <name evidence="1" type="ORF">BJP36_26270</name>
</gene>
<dbReference type="AlphaFoldDB" id="A0A1D9G5U4"/>
<dbReference type="Proteomes" id="UP000176944">
    <property type="component" value="Chromosome"/>
</dbReference>
<proteinExistence type="predicted"/>
<evidence type="ECO:0000313" key="2">
    <source>
        <dbReference type="Proteomes" id="UP000176944"/>
    </source>
</evidence>
<reference evidence="2" key="1">
    <citation type="submission" date="2016-10" db="EMBL/GenBank/DDBJ databases">
        <title>Comparative genomics uncovers the prolific and rare metabolic potential of the cyanobacterial genus Moorea.</title>
        <authorList>
            <person name="Leao T."/>
            <person name="Castelao G."/>
            <person name="Korobeynikov A."/>
            <person name="Monroe E.A."/>
            <person name="Podell S."/>
            <person name="Glukhov E."/>
            <person name="Allen E."/>
            <person name="Gerwick W.H."/>
            <person name="Gerwick L."/>
        </authorList>
    </citation>
    <scope>NUCLEOTIDE SEQUENCE [LARGE SCALE GENOMIC DNA]</scope>
    <source>
        <strain evidence="2">JHB</strain>
    </source>
</reference>
<sequence length="82" mass="9021">MPRGGYRENSGRKPKWNLGQTKAVRIPVVIADIILEVAKRLDEGESIESVIIPKSETTQLSQLVIEEIGASQRDSKDSLMGS</sequence>
<protein>
    <submittedName>
        <fullName evidence="1">Uncharacterized protein</fullName>
    </submittedName>
</protein>
<accession>A0A1D9G5U4</accession>
<evidence type="ECO:0000313" key="1">
    <source>
        <dbReference type="EMBL" id="AOY82894.1"/>
    </source>
</evidence>